<feature type="transmembrane region" description="Helical" evidence="1">
    <location>
        <begin position="61"/>
        <end position="81"/>
    </location>
</feature>
<gene>
    <name evidence="2" type="ORF">GCM10010302_65270</name>
</gene>
<evidence type="ECO:0000313" key="3">
    <source>
        <dbReference type="Proteomes" id="UP001501867"/>
    </source>
</evidence>
<keyword evidence="1" id="KW-1133">Transmembrane helix</keyword>
<dbReference type="Proteomes" id="UP001501867">
    <property type="component" value="Unassembled WGS sequence"/>
</dbReference>
<keyword evidence="3" id="KW-1185">Reference proteome</keyword>
<feature type="transmembrane region" description="Helical" evidence="1">
    <location>
        <begin position="6"/>
        <end position="24"/>
    </location>
</feature>
<dbReference type="EMBL" id="BAAABV010000028">
    <property type="protein sequence ID" value="GAA0317166.1"/>
    <property type="molecule type" value="Genomic_DNA"/>
</dbReference>
<comment type="caution">
    <text evidence="2">The sequence shown here is derived from an EMBL/GenBank/DDBJ whole genome shotgun (WGS) entry which is preliminary data.</text>
</comment>
<evidence type="ECO:0000313" key="2">
    <source>
        <dbReference type="EMBL" id="GAA0317166.1"/>
    </source>
</evidence>
<evidence type="ECO:0000256" key="1">
    <source>
        <dbReference type="SAM" id="Phobius"/>
    </source>
</evidence>
<proteinExistence type="predicted"/>
<reference evidence="3" key="1">
    <citation type="journal article" date="2019" name="Int. J. Syst. Evol. Microbiol.">
        <title>The Global Catalogue of Microorganisms (GCM) 10K type strain sequencing project: providing services to taxonomists for standard genome sequencing and annotation.</title>
        <authorList>
            <consortium name="The Broad Institute Genomics Platform"/>
            <consortium name="The Broad Institute Genome Sequencing Center for Infectious Disease"/>
            <person name="Wu L."/>
            <person name="Ma J."/>
        </authorList>
    </citation>
    <scope>NUCLEOTIDE SEQUENCE [LARGE SCALE GENOMIC DNA]</scope>
    <source>
        <strain evidence="3">JCM 4505</strain>
    </source>
</reference>
<protein>
    <recommendedName>
        <fullName evidence="4">Integral membrane protein</fullName>
    </recommendedName>
</protein>
<name>A0ABP3FKB4_9ACTN</name>
<accession>A0ABP3FKB4</accession>
<keyword evidence="1" id="KW-0812">Transmembrane</keyword>
<organism evidence="2 3">
    <name type="scientific">Streptomyces polychromogenes</name>
    <dbReference type="NCBI Taxonomy" id="67342"/>
    <lineage>
        <taxon>Bacteria</taxon>
        <taxon>Bacillati</taxon>
        <taxon>Actinomycetota</taxon>
        <taxon>Actinomycetes</taxon>
        <taxon>Kitasatosporales</taxon>
        <taxon>Streptomycetaceae</taxon>
        <taxon>Streptomyces</taxon>
    </lineage>
</organism>
<sequence length="98" mass="10918">MGLLPLLLLNAFALAAFAFGRLTVRMVRRAPGWAYALVPPLTVIATGWAVGWLLWPSYAAGPAVLVWWLCGLAGTVTWWVCQARTHRLPRRPRRRPVA</sequence>
<feature type="transmembrane region" description="Helical" evidence="1">
    <location>
        <begin position="33"/>
        <end position="55"/>
    </location>
</feature>
<dbReference type="RefSeq" id="WP_344167201.1">
    <property type="nucleotide sequence ID" value="NZ_BAAABV010000028.1"/>
</dbReference>
<keyword evidence="1" id="KW-0472">Membrane</keyword>
<evidence type="ECO:0008006" key="4">
    <source>
        <dbReference type="Google" id="ProtNLM"/>
    </source>
</evidence>